<keyword evidence="2" id="KW-1185">Reference proteome</keyword>
<evidence type="ECO:0000313" key="2">
    <source>
        <dbReference type="Proteomes" id="UP000215914"/>
    </source>
</evidence>
<dbReference type="AlphaFoldDB" id="A0A9K3H0H5"/>
<proteinExistence type="predicted"/>
<evidence type="ECO:0000313" key="1">
    <source>
        <dbReference type="EMBL" id="KAF5760284.1"/>
    </source>
</evidence>
<organism evidence="1 2">
    <name type="scientific">Helianthus annuus</name>
    <name type="common">Common sunflower</name>
    <dbReference type="NCBI Taxonomy" id="4232"/>
    <lineage>
        <taxon>Eukaryota</taxon>
        <taxon>Viridiplantae</taxon>
        <taxon>Streptophyta</taxon>
        <taxon>Embryophyta</taxon>
        <taxon>Tracheophyta</taxon>
        <taxon>Spermatophyta</taxon>
        <taxon>Magnoliopsida</taxon>
        <taxon>eudicotyledons</taxon>
        <taxon>Gunneridae</taxon>
        <taxon>Pentapetalae</taxon>
        <taxon>asterids</taxon>
        <taxon>campanulids</taxon>
        <taxon>Asterales</taxon>
        <taxon>Asteraceae</taxon>
        <taxon>Asteroideae</taxon>
        <taxon>Heliantheae alliance</taxon>
        <taxon>Heliantheae</taxon>
        <taxon>Helianthus</taxon>
    </lineage>
</organism>
<dbReference type="Gramene" id="mRNA:HanXRQr2_Chr16g0751651">
    <property type="protein sequence ID" value="mRNA:HanXRQr2_Chr16g0751651"/>
    <property type="gene ID" value="HanXRQr2_Chr16g0751651"/>
</dbReference>
<dbReference type="Proteomes" id="UP000215914">
    <property type="component" value="Unassembled WGS sequence"/>
</dbReference>
<sequence length="123" mass="13544">MVLRKPWVLAVCVLSFSILTLITTPTPPLHPTSTKTLIPSLPPLISESKLTLGFTDRRWGTTVHSEIGWGTTVRSEIDRYAGSEAYWTYKQETSGTGSEDGGRPYAQRSIDMPYAANFSPVIA</sequence>
<comment type="caution">
    <text evidence="1">The sequence shown here is derived from an EMBL/GenBank/DDBJ whole genome shotgun (WGS) entry which is preliminary data.</text>
</comment>
<name>A0A9K3H0H5_HELAN</name>
<gene>
    <name evidence="1" type="ORF">HanXRQr2_Chr16g0751651</name>
</gene>
<accession>A0A9K3H0H5</accession>
<protein>
    <submittedName>
        <fullName evidence="1">Uncharacterized protein</fullName>
    </submittedName>
</protein>
<reference evidence="1" key="1">
    <citation type="journal article" date="2017" name="Nature">
        <title>The sunflower genome provides insights into oil metabolism, flowering and Asterid evolution.</title>
        <authorList>
            <person name="Badouin H."/>
            <person name="Gouzy J."/>
            <person name="Grassa C.J."/>
            <person name="Murat F."/>
            <person name="Staton S.E."/>
            <person name="Cottret L."/>
            <person name="Lelandais-Briere C."/>
            <person name="Owens G.L."/>
            <person name="Carrere S."/>
            <person name="Mayjonade B."/>
            <person name="Legrand L."/>
            <person name="Gill N."/>
            <person name="Kane N.C."/>
            <person name="Bowers J.E."/>
            <person name="Hubner S."/>
            <person name="Bellec A."/>
            <person name="Berard A."/>
            <person name="Berges H."/>
            <person name="Blanchet N."/>
            <person name="Boniface M.C."/>
            <person name="Brunel D."/>
            <person name="Catrice O."/>
            <person name="Chaidir N."/>
            <person name="Claudel C."/>
            <person name="Donnadieu C."/>
            <person name="Faraut T."/>
            <person name="Fievet G."/>
            <person name="Helmstetter N."/>
            <person name="King M."/>
            <person name="Knapp S.J."/>
            <person name="Lai Z."/>
            <person name="Le Paslier M.C."/>
            <person name="Lippi Y."/>
            <person name="Lorenzon L."/>
            <person name="Mandel J.R."/>
            <person name="Marage G."/>
            <person name="Marchand G."/>
            <person name="Marquand E."/>
            <person name="Bret-Mestries E."/>
            <person name="Morien E."/>
            <person name="Nambeesan S."/>
            <person name="Nguyen T."/>
            <person name="Pegot-Espagnet P."/>
            <person name="Pouilly N."/>
            <person name="Raftis F."/>
            <person name="Sallet E."/>
            <person name="Schiex T."/>
            <person name="Thomas J."/>
            <person name="Vandecasteele C."/>
            <person name="Vares D."/>
            <person name="Vear F."/>
            <person name="Vautrin S."/>
            <person name="Crespi M."/>
            <person name="Mangin B."/>
            <person name="Burke J.M."/>
            <person name="Salse J."/>
            <person name="Munos S."/>
            <person name="Vincourt P."/>
            <person name="Rieseberg L.H."/>
            <person name="Langlade N.B."/>
        </authorList>
    </citation>
    <scope>NUCLEOTIDE SEQUENCE</scope>
    <source>
        <tissue evidence="1">Leaves</tissue>
    </source>
</reference>
<reference evidence="1" key="2">
    <citation type="submission" date="2020-06" db="EMBL/GenBank/DDBJ databases">
        <title>Helianthus annuus Genome sequencing and assembly Release 2.</title>
        <authorList>
            <person name="Gouzy J."/>
            <person name="Langlade N."/>
            <person name="Munos S."/>
        </authorList>
    </citation>
    <scope>NUCLEOTIDE SEQUENCE</scope>
    <source>
        <tissue evidence="1">Leaves</tissue>
    </source>
</reference>
<dbReference type="EMBL" id="MNCJ02000331">
    <property type="protein sequence ID" value="KAF5760284.1"/>
    <property type="molecule type" value="Genomic_DNA"/>
</dbReference>